<evidence type="ECO:0000313" key="3">
    <source>
        <dbReference type="EMBL" id="CDJ41147.1"/>
    </source>
</evidence>
<dbReference type="InterPro" id="IPR021859">
    <property type="entry name" value="XTBD"/>
</dbReference>
<sequence length="204" mass="21086">MAQQNGNAVADSLAAAAAATTTAAARGAAAAEQSASAAAAEQPAATAAADLPVAAAEPPAAAAAAEQAGEAPAALEQREARAAAAAAAAEEPAAAASAAAAADKSWLADVLKKEEWESVGQHKARQEYIKKVVAEMESSKELNEDTVRLLSSLFYSVRYLGCTYTPELEALLLKFDSNLKAFVQKERQAEAAKKYKEQQQQLLQ</sequence>
<dbReference type="EMBL" id="HG675519">
    <property type="protein sequence ID" value="CDJ41147.1"/>
    <property type="molecule type" value="Genomic_DNA"/>
</dbReference>
<dbReference type="Pfam" id="PF11952">
    <property type="entry name" value="XTBD"/>
    <property type="match status" value="1"/>
</dbReference>
<dbReference type="Proteomes" id="UP000030747">
    <property type="component" value="Unassembled WGS sequence"/>
</dbReference>
<name>U6KSP1_EIMTE</name>
<evidence type="ECO:0000259" key="2">
    <source>
        <dbReference type="Pfam" id="PF11952"/>
    </source>
</evidence>
<dbReference type="AlphaFoldDB" id="U6KSP1"/>
<dbReference type="RefSeq" id="XP_013231897.1">
    <property type="nucleotide sequence ID" value="XM_013376443.1"/>
</dbReference>
<protein>
    <recommendedName>
        <fullName evidence="2">XRN2-binding (XTBD) domain-containing protein</fullName>
    </recommendedName>
</protein>
<dbReference type="VEuPathDB" id="ToxoDB:ETH_00042155"/>
<accession>U6KSP1</accession>
<organism evidence="3 4">
    <name type="scientific">Eimeria tenella</name>
    <name type="common">Coccidian parasite</name>
    <dbReference type="NCBI Taxonomy" id="5802"/>
    <lineage>
        <taxon>Eukaryota</taxon>
        <taxon>Sar</taxon>
        <taxon>Alveolata</taxon>
        <taxon>Apicomplexa</taxon>
        <taxon>Conoidasida</taxon>
        <taxon>Coccidia</taxon>
        <taxon>Eucoccidiorida</taxon>
        <taxon>Eimeriorina</taxon>
        <taxon>Eimeriidae</taxon>
        <taxon>Eimeria</taxon>
    </lineage>
</organism>
<evidence type="ECO:0000313" key="4">
    <source>
        <dbReference type="Proteomes" id="UP000030747"/>
    </source>
</evidence>
<reference evidence="3" key="1">
    <citation type="submission" date="2013-10" db="EMBL/GenBank/DDBJ databases">
        <title>Genomic analysis of the causative agents of coccidiosis in chickens.</title>
        <authorList>
            <person name="Reid A.J."/>
            <person name="Blake D."/>
            <person name="Billington K."/>
            <person name="Browne H."/>
            <person name="Dunn M."/>
            <person name="Hung S."/>
            <person name="Kawahara F."/>
            <person name="Miranda-Saavedra D."/>
            <person name="Mourier T."/>
            <person name="Nagra H."/>
            <person name="Otto T.D."/>
            <person name="Rawlings N."/>
            <person name="Sanchez A."/>
            <person name="Sanders M."/>
            <person name="Subramaniam C."/>
            <person name="Tay Y."/>
            <person name="Dear P."/>
            <person name="Doerig C."/>
            <person name="Gruber A."/>
            <person name="Parkinson J."/>
            <person name="Shirley M."/>
            <person name="Wan K.L."/>
            <person name="Berriman M."/>
            <person name="Tomley F."/>
            <person name="Pain A."/>
        </authorList>
    </citation>
    <scope>NUCLEOTIDE SEQUENCE [LARGE SCALE GENOMIC DNA]</scope>
    <source>
        <strain evidence="3">Houghton</strain>
    </source>
</reference>
<proteinExistence type="predicted"/>
<feature type="compositionally biased region" description="Low complexity" evidence="1">
    <location>
        <begin position="24"/>
        <end position="75"/>
    </location>
</feature>
<dbReference type="VEuPathDB" id="ToxoDB:ETH2_0939800"/>
<evidence type="ECO:0000256" key="1">
    <source>
        <dbReference type="SAM" id="MobiDB-lite"/>
    </source>
</evidence>
<keyword evidence="4" id="KW-1185">Reference proteome</keyword>
<feature type="region of interest" description="Disordered" evidence="1">
    <location>
        <begin position="24"/>
        <end position="76"/>
    </location>
</feature>
<dbReference type="OrthoDB" id="332938at2759"/>
<reference evidence="3" key="2">
    <citation type="submission" date="2013-10" db="EMBL/GenBank/DDBJ databases">
        <authorList>
            <person name="Aslett M."/>
        </authorList>
    </citation>
    <scope>NUCLEOTIDE SEQUENCE [LARGE SCALE GENOMIC DNA]</scope>
    <source>
        <strain evidence="3">Houghton</strain>
    </source>
</reference>
<dbReference type="GeneID" id="25257470"/>
<feature type="domain" description="XRN2-binding (XTBD)" evidence="2">
    <location>
        <begin position="113"/>
        <end position="193"/>
    </location>
</feature>
<gene>
    <name evidence="3" type="ORF">ETH_00042155</name>
</gene>